<evidence type="ECO:0000313" key="3">
    <source>
        <dbReference type="EMBL" id="KAF3002873.1"/>
    </source>
</evidence>
<comment type="caution">
    <text evidence="3">The sequence shown here is derived from an EMBL/GenBank/DDBJ whole genome shotgun (WGS) entry which is preliminary data.</text>
</comment>
<protein>
    <submittedName>
        <fullName evidence="3">Uncharacterized protein</fullName>
    </submittedName>
</protein>
<feature type="region of interest" description="Disordered" evidence="1">
    <location>
        <begin position="151"/>
        <end position="232"/>
    </location>
</feature>
<sequence length="542" mass="59318">MIATGLSLFAITTFALLFIHVASTDRTSSRKTMSGTGESEIKGYVDTEILLDIHKYLCESANSDDAELAAWVKHQYLQEPFREVGRPIHNAEGYAQLNRAYRRVRLLTGKAQDKWPFFHETWKKMSATTVRNASLGVAVIGIPGSAHTGSVLTTSEAYGDSGQQDNGSNLEETPDPSDPAGQETEAYNKATSTDNAANSRKDSPLGAESSETQDSPDQHVRKSERNHFKRGPHIKYVKKSRTRAAAEGESSEEEYWRSFSEDVEASPSLVVRLQIGKDKTSPTTDALETNDLAAEDTLYSMQSTPTALAVEAEGVLSNLDRFPPGHRTRKRKSETAPVSPASSPVTKRLSLGSPRGMPGRPLRSQTHTRSPEEDTISSEAKASPSKISPQDASRRNSRAISTAQAEQSTAWDPAADVLVSGNRTDKRVHSSLSTDTKRKASILKKTPSPDSLDLTQGQGLEKSSKRVSFSPDSQVSSSEVQASKVQFFARITTSAGNTEEVSLEEEDLTSELDLIKRYAEWKDAGREAVSFNVFKDIVKFAR</sequence>
<feature type="compositionally biased region" description="Polar residues" evidence="1">
    <location>
        <begin position="189"/>
        <end position="198"/>
    </location>
</feature>
<evidence type="ECO:0000256" key="2">
    <source>
        <dbReference type="SAM" id="SignalP"/>
    </source>
</evidence>
<feature type="compositionally biased region" description="Polar residues" evidence="1">
    <location>
        <begin position="398"/>
        <end position="410"/>
    </location>
</feature>
<organism evidence="3 4">
    <name type="scientific">Curvularia kusanoi</name>
    <name type="common">Cochliobolus kusanoi</name>
    <dbReference type="NCBI Taxonomy" id="90978"/>
    <lineage>
        <taxon>Eukaryota</taxon>
        <taxon>Fungi</taxon>
        <taxon>Dikarya</taxon>
        <taxon>Ascomycota</taxon>
        <taxon>Pezizomycotina</taxon>
        <taxon>Dothideomycetes</taxon>
        <taxon>Pleosporomycetidae</taxon>
        <taxon>Pleosporales</taxon>
        <taxon>Pleosporineae</taxon>
        <taxon>Pleosporaceae</taxon>
        <taxon>Curvularia</taxon>
    </lineage>
</organism>
<dbReference type="EMBL" id="SWKU01000010">
    <property type="protein sequence ID" value="KAF3002873.1"/>
    <property type="molecule type" value="Genomic_DNA"/>
</dbReference>
<feature type="compositionally biased region" description="Polar residues" evidence="1">
    <location>
        <begin position="377"/>
        <end position="391"/>
    </location>
</feature>
<dbReference type="Proteomes" id="UP000801428">
    <property type="component" value="Unassembled WGS sequence"/>
</dbReference>
<feature type="signal peptide" evidence="2">
    <location>
        <begin position="1"/>
        <end position="24"/>
    </location>
</feature>
<accession>A0A9P4W6W2</accession>
<proteinExistence type="predicted"/>
<gene>
    <name evidence="3" type="ORF">E8E13_000310</name>
</gene>
<dbReference type="AlphaFoldDB" id="A0A9P4W6W2"/>
<feature type="compositionally biased region" description="Polar residues" evidence="1">
    <location>
        <begin position="151"/>
        <end position="171"/>
    </location>
</feature>
<keyword evidence="2" id="KW-0732">Signal</keyword>
<keyword evidence="4" id="KW-1185">Reference proteome</keyword>
<feature type="chain" id="PRO_5040189059" evidence="2">
    <location>
        <begin position="25"/>
        <end position="542"/>
    </location>
</feature>
<name>A0A9P4W6W2_CURKU</name>
<evidence type="ECO:0000256" key="1">
    <source>
        <dbReference type="SAM" id="MobiDB-lite"/>
    </source>
</evidence>
<feature type="compositionally biased region" description="Low complexity" evidence="1">
    <location>
        <begin position="467"/>
        <end position="477"/>
    </location>
</feature>
<dbReference type="OrthoDB" id="3786824at2759"/>
<evidence type="ECO:0000313" key="4">
    <source>
        <dbReference type="Proteomes" id="UP000801428"/>
    </source>
</evidence>
<feature type="compositionally biased region" description="Basic and acidic residues" evidence="1">
    <location>
        <begin position="216"/>
        <end position="226"/>
    </location>
</feature>
<feature type="region of interest" description="Disordered" evidence="1">
    <location>
        <begin position="315"/>
        <end position="477"/>
    </location>
</feature>
<reference evidence="3" key="1">
    <citation type="submission" date="2019-04" db="EMBL/GenBank/DDBJ databases">
        <title>Sequencing of skin fungus with MAO and IRED activity.</title>
        <authorList>
            <person name="Marsaioli A.J."/>
            <person name="Bonatto J.M.C."/>
            <person name="Reis Junior O."/>
        </authorList>
    </citation>
    <scope>NUCLEOTIDE SEQUENCE</scope>
    <source>
        <strain evidence="3">30M1</strain>
    </source>
</reference>